<dbReference type="HOGENOM" id="CLU_803181_0_0_2"/>
<dbReference type="eggNOG" id="arCOG08219">
    <property type="taxonomic scope" value="Archaea"/>
</dbReference>
<evidence type="ECO:0000259" key="1">
    <source>
        <dbReference type="Pfam" id="PF12863"/>
    </source>
</evidence>
<dbReference type="Proteomes" id="UP000002408">
    <property type="component" value="Chromosome"/>
</dbReference>
<dbReference type="Pfam" id="PF12863">
    <property type="entry name" value="DUF3821"/>
    <property type="match status" value="1"/>
</dbReference>
<sequence precursor="true">MLRCPISLGLLLIAILLILPAQASLTKIAAGAPVFIGENNVDISAGLNGHSVIAWWPAGADTSGTPAQTITISGNPHSYYIDPALFEGYTGIWYSHDVKPDIPVLNVYQPQINLSVWDTDTNTDVTGQSVPLSANVTYRIDTNLYLALNYTYRPNFNPADGFFTVTLTSPSGGNMPSVFTGNVGNSATQIIPFDSNPMITSSPYFWQNGPAWDRNAKSTDGSAVYQPGTYTFVATANLNGMTGSFTGDAAIGNVTSGNRTVTFLPAASFATPTTIPLTQATPNQTTNITAAATITPVPTTVQPTATIIPKKTTFTPLPDGIAIAAFGIATCAIVAGRKY</sequence>
<evidence type="ECO:0000313" key="3">
    <source>
        <dbReference type="Proteomes" id="UP000002408"/>
    </source>
</evidence>
<dbReference type="RefSeq" id="WP_012107238.1">
    <property type="nucleotide sequence ID" value="NC_009712.1"/>
</dbReference>
<keyword evidence="3" id="KW-1185">Reference proteome</keyword>
<dbReference type="OrthoDB" id="384615at2157"/>
<organism evidence="2 3">
    <name type="scientific">Methanoregula boonei (strain DSM 21154 / JCM 14090 / 6A8)</name>
    <dbReference type="NCBI Taxonomy" id="456442"/>
    <lineage>
        <taxon>Archaea</taxon>
        <taxon>Methanobacteriati</taxon>
        <taxon>Methanobacteriota</taxon>
        <taxon>Stenosarchaea group</taxon>
        <taxon>Methanomicrobia</taxon>
        <taxon>Methanomicrobiales</taxon>
        <taxon>Methanoregulaceae</taxon>
        <taxon>Methanoregula</taxon>
    </lineage>
</organism>
<name>A7I8Y1_METB6</name>
<dbReference type="KEGG" id="mbn:Mboo_1675"/>
<reference evidence="3" key="1">
    <citation type="journal article" date="2015" name="Microbiology">
        <title>Genome of Methanoregula boonei 6A8 reveals adaptations to oligotrophic peatland environments.</title>
        <authorList>
            <person name="Braeuer S."/>
            <person name="Cadillo-Quiroz H."/>
            <person name="Kyrpides N."/>
            <person name="Woyke T."/>
            <person name="Goodwin L."/>
            <person name="Detter C."/>
            <person name="Podell S."/>
            <person name="Yavitt J.B."/>
            <person name="Zinder S.H."/>
        </authorList>
    </citation>
    <scope>NUCLEOTIDE SEQUENCE [LARGE SCALE GENOMIC DNA]</scope>
    <source>
        <strain evidence="3">DSM 21154 / JCM 14090 / 6A8</strain>
    </source>
</reference>
<feature type="domain" description="DUF3821" evidence="1">
    <location>
        <begin position="30"/>
        <end position="242"/>
    </location>
</feature>
<dbReference type="InterPro" id="IPR024277">
    <property type="entry name" value="DUF3821"/>
</dbReference>
<dbReference type="EMBL" id="CP000780">
    <property type="protein sequence ID" value="ABS56192.1"/>
    <property type="molecule type" value="Genomic_DNA"/>
</dbReference>
<proteinExistence type="predicted"/>
<dbReference type="GeneID" id="5411998"/>
<evidence type="ECO:0000313" key="2">
    <source>
        <dbReference type="EMBL" id="ABS56192.1"/>
    </source>
</evidence>
<dbReference type="AlphaFoldDB" id="A7I8Y1"/>
<accession>A7I8Y1</accession>
<gene>
    <name evidence="2" type="ordered locus">Mboo_1675</name>
</gene>
<dbReference type="STRING" id="456442.Mboo_1675"/>
<protein>
    <recommendedName>
        <fullName evidence="1">DUF3821 domain-containing protein</fullName>
    </recommendedName>
</protein>